<feature type="transmembrane region" description="Helical" evidence="5">
    <location>
        <begin position="268"/>
        <end position="297"/>
    </location>
</feature>
<comment type="subcellular location">
    <subcellularLocation>
        <location evidence="1">Membrane</location>
        <topology evidence="1">Multi-pass membrane protein</topology>
    </subcellularLocation>
</comment>
<dbReference type="InterPro" id="IPR050367">
    <property type="entry name" value="APC_superfamily"/>
</dbReference>
<dbReference type="PIRSF" id="PIRSF006060">
    <property type="entry name" value="AA_transporter"/>
    <property type="match status" value="1"/>
</dbReference>
<evidence type="ECO:0000259" key="6">
    <source>
        <dbReference type="Pfam" id="PF00324"/>
    </source>
</evidence>
<evidence type="ECO:0000256" key="1">
    <source>
        <dbReference type="ARBA" id="ARBA00004141"/>
    </source>
</evidence>
<dbReference type="GO" id="GO:0016020">
    <property type="term" value="C:membrane"/>
    <property type="evidence" value="ECO:0007669"/>
    <property type="project" value="UniProtKB-SubCell"/>
</dbReference>
<dbReference type="InterPro" id="IPR004841">
    <property type="entry name" value="AA-permease/SLC12A_dom"/>
</dbReference>
<proteinExistence type="predicted"/>
<evidence type="ECO:0000256" key="3">
    <source>
        <dbReference type="ARBA" id="ARBA00022989"/>
    </source>
</evidence>
<keyword evidence="2 5" id="KW-0812">Transmembrane</keyword>
<evidence type="ECO:0000256" key="5">
    <source>
        <dbReference type="SAM" id="Phobius"/>
    </source>
</evidence>
<feature type="transmembrane region" description="Helical" evidence="5">
    <location>
        <begin position="12"/>
        <end position="36"/>
    </location>
</feature>
<feature type="transmembrane region" description="Helical" evidence="5">
    <location>
        <begin position="86"/>
        <end position="109"/>
    </location>
</feature>
<accession>A0A6N4DKJ9</accession>
<dbReference type="PANTHER" id="PTHR42770">
    <property type="entry name" value="AMINO ACID TRANSPORTER-RELATED"/>
    <property type="match status" value="1"/>
</dbReference>
<feature type="transmembrane region" description="Helical" evidence="5">
    <location>
        <begin position="318"/>
        <end position="336"/>
    </location>
</feature>
<evidence type="ECO:0000256" key="2">
    <source>
        <dbReference type="ARBA" id="ARBA00022692"/>
    </source>
</evidence>
<feature type="transmembrane region" description="Helical" evidence="5">
    <location>
        <begin position="121"/>
        <end position="139"/>
    </location>
</feature>
<dbReference type="Pfam" id="PF00324">
    <property type="entry name" value="AA_permease"/>
    <property type="match status" value="1"/>
</dbReference>
<gene>
    <name evidence="7" type="ORF">C9928_00040</name>
</gene>
<dbReference type="GO" id="GO:0055085">
    <property type="term" value="P:transmembrane transport"/>
    <property type="evidence" value="ECO:0007669"/>
    <property type="project" value="InterPro"/>
</dbReference>
<dbReference type="Gene3D" id="1.20.1740.10">
    <property type="entry name" value="Amino acid/polyamine transporter I"/>
    <property type="match status" value="1"/>
</dbReference>
<keyword evidence="3 5" id="KW-1133">Transmembrane helix</keyword>
<dbReference type="Proteomes" id="UP000241514">
    <property type="component" value="Unassembled WGS sequence"/>
</dbReference>
<comment type="caution">
    <text evidence="7">The sequence shown here is derived from an EMBL/GenBank/DDBJ whole genome shotgun (WGS) entry which is preliminary data.</text>
</comment>
<dbReference type="AlphaFoldDB" id="A0A6N4DKJ9"/>
<feature type="transmembrane region" description="Helical" evidence="5">
    <location>
        <begin position="151"/>
        <end position="170"/>
    </location>
</feature>
<dbReference type="PANTHER" id="PTHR42770:SF7">
    <property type="entry name" value="MEMBRANE PROTEIN"/>
    <property type="match status" value="1"/>
</dbReference>
<feature type="transmembrane region" description="Helical" evidence="5">
    <location>
        <begin position="228"/>
        <end position="248"/>
    </location>
</feature>
<protein>
    <submittedName>
        <fullName evidence="7">Amino acid transporter</fullName>
    </submittedName>
</protein>
<organism evidence="7 8">
    <name type="scientific">Pseudidiomarina aestuarii</name>
    <dbReference type="NCBI Taxonomy" id="624146"/>
    <lineage>
        <taxon>Bacteria</taxon>
        <taxon>Pseudomonadati</taxon>
        <taxon>Pseudomonadota</taxon>
        <taxon>Gammaproteobacteria</taxon>
        <taxon>Alteromonadales</taxon>
        <taxon>Idiomarinaceae</taxon>
        <taxon>Pseudidiomarina</taxon>
    </lineage>
</organism>
<dbReference type="EMBL" id="PYVG01000001">
    <property type="protein sequence ID" value="PTB90328.1"/>
    <property type="molecule type" value="Genomic_DNA"/>
</dbReference>
<reference evidence="7 8" key="1">
    <citation type="submission" date="2018-03" db="EMBL/GenBank/DDBJ databases">
        <title>Cross-interface Injection: A General Nanoliter Liquid Handling Method Applied to Single Cells Genome Amplification Automated Nanoliter Liquid Handling Applied to Single Cell Multiple Displacement Amplification.</title>
        <authorList>
            <person name="Yun J."/>
            <person name="Xu P."/>
            <person name="Xu J."/>
            <person name="Dai X."/>
            <person name="Wang Y."/>
            <person name="Zheng X."/>
            <person name="Cao C."/>
            <person name="Yi Q."/>
            <person name="Zhu Y."/>
            <person name="Wang L."/>
            <person name="Dong Z."/>
            <person name="Huang Y."/>
            <person name="Huang L."/>
            <person name="Du W."/>
        </authorList>
    </citation>
    <scope>NUCLEOTIDE SEQUENCE [LARGE SCALE GENOMIC DNA]</scope>
    <source>
        <strain evidence="7 8">A9-4</strain>
    </source>
</reference>
<evidence type="ECO:0000313" key="7">
    <source>
        <dbReference type="EMBL" id="PTB90328.1"/>
    </source>
</evidence>
<keyword evidence="4 5" id="KW-0472">Membrane</keyword>
<feature type="transmembrane region" description="Helical" evidence="5">
    <location>
        <begin position="42"/>
        <end position="65"/>
    </location>
</feature>
<evidence type="ECO:0000313" key="8">
    <source>
        <dbReference type="Proteomes" id="UP000241514"/>
    </source>
</evidence>
<evidence type="ECO:0000256" key="4">
    <source>
        <dbReference type="ARBA" id="ARBA00023136"/>
    </source>
</evidence>
<sequence>MEHSKLQRTTGLPGAVLLGLGSIVGTGAFVSIGFGAEIAGSYLVWAIALAAIVAACNGLSSAQLAAIHPVSGGTYEYGYRFLNHDLGFTAGWLFVLAKSASAATAALAIGTTVANAFGWSGYAEIGLSIAVLAALTALVMGGLKRSNRANAVLVAIAIAALVLFIGYSYTLEPVTAALDAAQEPQQWSDVLAAAALLFVAYTGYGRIATMGEEVTEPRHTIPRAITTTVLVVTILYLFIGVALLNFPLGTADSLVLADLAKAQQAPTWLYSAIAIGAVVAMAGVVLNLLLGVSRVVLAMARRKDLPGSLSNLNAERTSAPAAILFSAAVMLVLVLIGDLQIAWSFSAFTVLVYYSLTNLAALQVNADLRFIPRWISILGLLSCLSLAAFVELTVLGYGIGLIVIGLIWHRIRRSSAATSEE</sequence>
<feature type="transmembrane region" description="Helical" evidence="5">
    <location>
        <begin position="190"/>
        <end position="207"/>
    </location>
</feature>
<feature type="domain" description="Amino acid permease/ SLC12A" evidence="6">
    <location>
        <begin position="15"/>
        <end position="388"/>
    </location>
</feature>
<name>A0A6N4DKJ9_9GAMM</name>
<feature type="transmembrane region" description="Helical" evidence="5">
    <location>
        <begin position="374"/>
        <end position="407"/>
    </location>
</feature>